<evidence type="ECO:0000256" key="4">
    <source>
        <dbReference type="ARBA" id="ARBA00023136"/>
    </source>
</evidence>
<organism evidence="7">
    <name type="scientific">Ditylum brightwellii</name>
    <dbReference type="NCBI Taxonomy" id="49249"/>
    <lineage>
        <taxon>Eukaryota</taxon>
        <taxon>Sar</taxon>
        <taxon>Stramenopiles</taxon>
        <taxon>Ochrophyta</taxon>
        <taxon>Bacillariophyta</taxon>
        <taxon>Mediophyceae</taxon>
        <taxon>Lithodesmiophycidae</taxon>
        <taxon>Lithodesmiales</taxon>
        <taxon>Lithodesmiaceae</taxon>
        <taxon>Ditylum</taxon>
    </lineage>
</organism>
<evidence type="ECO:0000256" key="3">
    <source>
        <dbReference type="ARBA" id="ARBA00022989"/>
    </source>
</evidence>
<keyword evidence="4 6" id="KW-0472">Membrane</keyword>
<sequence length="1064" mass="115515">MTTKQNRPSGGPPRPSGVTNKSKPVIPEERKQQFAMRNRADSTGSTRGAFGPGAKHPVKEHHKPRDKLLSVPTGGAPPKYGGVGLADQPPAVGGKTKKRKSKKTVESDEVYNKDVRSPVKTRKQHDADPTALVSLPSGDSQDPRTIMQEQAPVGSEQFRSSWTLQGTAFFDSSALIEAGPPGSAVSYDPSPVQRYQNAPNAYSHPQGVSAYTQPAKSSLTEKLGICERCSLFFQRFGLSNLFYEPDDDEPEPKDKSYFKEVMHTLFYNPWDPEFSSLQQFNWAVLIGIFMGCYTAYWGMLVEFSVEFVWKEVPEQLLEWGVFTELDGAFPLWNYMWICPAIFGGILSYISVVVPVPIPGQNEWIDAVHRIGVFDHRTFFSVFLISTGGMASGLSLGPELPLVLTAGMVGSYLALLTRQSILSARVMNLTAAGAAIGGFFGFPMAGALFVLEIPHQMGLQYFEALSPATIASIVAVLVNRIVTGNDVSGYFNYPFLTATLPSHIFYIAVLYGLFGAAVGALYSKGCLFLKGWVHDWFHYHEHHDEEHGPTKEGGHSDINGHHDECVPLVGEPGVIVTTKPKKGVISAIQCCFKSLTSCYIKHEPTRAAVAGVIAGILVGVICIFLPHQLFWGEAQLQTLIDKGRTPLPVFGQADEPTAALTAYGYCMIDPEDEEAVAEGFGILCSGAITLTKILTIGLSLGTGIVGGHFWGPLYVGAAASNCFVDLFELVSNKTGFGGILSAYPCVAILCIMGSTHVVTFRAHMAIMLILTLTISAFVPEGGEGFVGGDYSAVFPLLVVSCFVSLMLTRKKAVFYKQQRSRGDIIASPEVLCEPNKEGTPDYINYADDDYDEGSYDSYEGSSDGDSIFSSGFDDEDDGYDANGQKLAESEETPQAIEEAFLANQKKIRGNDSPPSSSRLDELLSQPMDSNGRPEKITASSRSSSVERTRVRGHVRAQSTDSNTSRSRERSGSFSRSGTPTLMRVSSFGEVSEPQPELMSQARRRASSVTKKTPPVPKPQTGRHSRKSSRDMSQGGLLAARDVAGALSTEEIEKSFASVMNDTNLS</sequence>
<reference evidence="7" key="1">
    <citation type="submission" date="2021-01" db="EMBL/GenBank/DDBJ databases">
        <authorList>
            <person name="Corre E."/>
            <person name="Pelletier E."/>
            <person name="Niang G."/>
            <person name="Scheremetjew M."/>
            <person name="Finn R."/>
            <person name="Kale V."/>
            <person name="Holt S."/>
            <person name="Cochrane G."/>
            <person name="Meng A."/>
            <person name="Brown T."/>
            <person name="Cohen L."/>
        </authorList>
    </citation>
    <scope>NUCLEOTIDE SEQUENCE</scope>
    <source>
        <strain evidence="7">Pop2</strain>
    </source>
</reference>
<evidence type="ECO:0000313" key="7">
    <source>
        <dbReference type="EMBL" id="CAD9336793.1"/>
    </source>
</evidence>
<dbReference type="CDD" id="cd00400">
    <property type="entry name" value="Voltage_gated_ClC"/>
    <property type="match status" value="1"/>
</dbReference>
<dbReference type="InterPro" id="IPR050368">
    <property type="entry name" value="ClC-type_chloride_channel"/>
</dbReference>
<feature type="transmembrane region" description="Helical" evidence="6">
    <location>
        <begin position="789"/>
        <end position="807"/>
    </location>
</feature>
<dbReference type="Gene3D" id="1.10.3080.10">
    <property type="entry name" value="Clc chloride channel"/>
    <property type="match status" value="2"/>
</dbReference>
<dbReference type="InterPro" id="IPR014743">
    <property type="entry name" value="Cl-channel_core"/>
</dbReference>
<feature type="compositionally biased region" description="Basic residues" evidence="5">
    <location>
        <begin position="56"/>
        <end position="65"/>
    </location>
</feature>
<feature type="transmembrane region" description="Helical" evidence="6">
    <location>
        <begin position="377"/>
        <end position="393"/>
    </location>
</feature>
<comment type="subcellular location">
    <subcellularLocation>
        <location evidence="1">Membrane</location>
        <topology evidence="1">Multi-pass membrane protein</topology>
    </subcellularLocation>
</comment>
<feature type="transmembrane region" description="Helical" evidence="6">
    <location>
        <begin position="280"/>
        <end position="299"/>
    </location>
</feature>
<feature type="region of interest" description="Disordered" evidence="5">
    <location>
        <begin position="852"/>
        <end position="1035"/>
    </location>
</feature>
<dbReference type="AlphaFoldDB" id="A0A7S1ZES7"/>
<evidence type="ECO:0008006" key="8">
    <source>
        <dbReference type="Google" id="ProtNLM"/>
    </source>
</evidence>
<protein>
    <recommendedName>
        <fullName evidence="8">Chloride channel protein</fullName>
    </recommendedName>
</protein>
<dbReference type="GO" id="GO:0015108">
    <property type="term" value="F:chloride transmembrane transporter activity"/>
    <property type="evidence" value="ECO:0007669"/>
    <property type="project" value="InterPro"/>
</dbReference>
<feature type="region of interest" description="Disordered" evidence="5">
    <location>
        <begin position="1"/>
        <end position="143"/>
    </location>
</feature>
<feature type="transmembrane region" description="Helical" evidence="6">
    <location>
        <begin position="606"/>
        <end position="625"/>
    </location>
</feature>
<dbReference type="GO" id="GO:0016020">
    <property type="term" value="C:membrane"/>
    <property type="evidence" value="ECO:0007669"/>
    <property type="project" value="UniProtKB-SubCell"/>
</dbReference>
<feature type="transmembrane region" description="Helical" evidence="6">
    <location>
        <begin position="502"/>
        <end position="521"/>
    </location>
</feature>
<dbReference type="EMBL" id="HBGN01022684">
    <property type="protein sequence ID" value="CAD9336793.1"/>
    <property type="molecule type" value="Transcribed_RNA"/>
</dbReference>
<dbReference type="PANTHER" id="PTHR43427">
    <property type="entry name" value="CHLORIDE CHANNEL PROTEIN CLC-E"/>
    <property type="match status" value="1"/>
</dbReference>
<keyword evidence="3 6" id="KW-1133">Transmembrane helix</keyword>
<accession>A0A7S1ZES7</accession>
<feature type="compositionally biased region" description="Basic and acidic residues" evidence="5">
    <location>
        <begin position="103"/>
        <end position="117"/>
    </location>
</feature>
<evidence type="ECO:0000256" key="6">
    <source>
        <dbReference type="SAM" id="Phobius"/>
    </source>
</evidence>
<feature type="compositionally biased region" description="Low complexity" evidence="5">
    <location>
        <begin position="854"/>
        <end position="870"/>
    </location>
</feature>
<feature type="transmembrane region" description="Helical" evidence="6">
    <location>
        <begin position="334"/>
        <end position="357"/>
    </location>
</feature>
<dbReference type="InterPro" id="IPR001807">
    <property type="entry name" value="ClC"/>
</dbReference>
<evidence type="ECO:0000256" key="5">
    <source>
        <dbReference type="SAM" id="MobiDB-lite"/>
    </source>
</evidence>
<evidence type="ECO:0000256" key="1">
    <source>
        <dbReference type="ARBA" id="ARBA00004141"/>
    </source>
</evidence>
<gene>
    <name evidence="7" type="ORF">DBRI1063_LOCUS14457</name>
</gene>
<keyword evidence="2 6" id="KW-0812">Transmembrane</keyword>
<dbReference type="SUPFAM" id="SSF81340">
    <property type="entry name" value="Clc chloride channel"/>
    <property type="match status" value="2"/>
</dbReference>
<feature type="transmembrane region" description="Helical" evidence="6">
    <location>
        <begin position="734"/>
        <end position="752"/>
    </location>
</feature>
<proteinExistence type="predicted"/>
<dbReference type="PANTHER" id="PTHR43427:SF12">
    <property type="entry name" value="CHLORIDE TRANSPORTER"/>
    <property type="match status" value="1"/>
</dbReference>
<name>A0A7S1ZES7_9STRA</name>
<feature type="region of interest" description="Disordered" evidence="5">
    <location>
        <begin position="181"/>
        <end position="207"/>
    </location>
</feature>
<evidence type="ECO:0000256" key="2">
    <source>
        <dbReference type="ARBA" id="ARBA00022692"/>
    </source>
</evidence>
<feature type="transmembrane region" description="Helical" evidence="6">
    <location>
        <begin position="399"/>
        <end position="416"/>
    </location>
</feature>
<dbReference type="Pfam" id="PF00654">
    <property type="entry name" value="Voltage_CLC"/>
    <property type="match status" value="2"/>
</dbReference>
<feature type="transmembrane region" description="Helical" evidence="6">
    <location>
        <begin position="428"/>
        <end position="450"/>
    </location>
</feature>